<dbReference type="GO" id="GO:1905515">
    <property type="term" value="P:non-motile cilium assembly"/>
    <property type="evidence" value="ECO:0007669"/>
    <property type="project" value="TreeGrafter"/>
</dbReference>
<protein>
    <submittedName>
        <fullName evidence="6">Uncharacterized protein</fullName>
    </submittedName>
</protein>
<dbReference type="PANTHER" id="PTHR16011">
    <property type="entry name" value="IFT57/HIPPI"/>
    <property type="match status" value="1"/>
</dbReference>
<feature type="coiled-coil region" evidence="5">
    <location>
        <begin position="213"/>
        <end position="286"/>
    </location>
</feature>
<dbReference type="GO" id="GO:0042073">
    <property type="term" value="P:intraciliary transport"/>
    <property type="evidence" value="ECO:0007669"/>
    <property type="project" value="TreeGrafter"/>
</dbReference>
<evidence type="ECO:0000313" key="7">
    <source>
        <dbReference type="Proteomes" id="UP001054902"/>
    </source>
</evidence>
<dbReference type="GO" id="GO:0005794">
    <property type="term" value="C:Golgi apparatus"/>
    <property type="evidence" value="ECO:0007669"/>
    <property type="project" value="TreeGrafter"/>
</dbReference>
<dbReference type="AlphaFoldDB" id="A0AAD3H8Y3"/>
<name>A0AAD3H8Y3_9STRA</name>
<evidence type="ECO:0000256" key="1">
    <source>
        <dbReference type="ARBA" id="ARBA00004138"/>
    </source>
</evidence>
<dbReference type="Proteomes" id="UP001054902">
    <property type="component" value="Unassembled WGS sequence"/>
</dbReference>
<accession>A0AAD3H8Y3</accession>
<dbReference type="Pfam" id="PF10498">
    <property type="entry name" value="IFT57"/>
    <property type="match status" value="1"/>
</dbReference>
<comment type="similarity">
    <text evidence="2">Belongs to the IFT57 family.</text>
</comment>
<dbReference type="GO" id="GO:0030992">
    <property type="term" value="C:intraciliary transport particle B"/>
    <property type="evidence" value="ECO:0007669"/>
    <property type="project" value="TreeGrafter"/>
</dbReference>
<evidence type="ECO:0000256" key="3">
    <source>
        <dbReference type="ARBA" id="ARBA00023069"/>
    </source>
</evidence>
<evidence type="ECO:0000256" key="4">
    <source>
        <dbReference type="ARBA" id="ARBA00023273"/>
    </source>
</evidence>
<gene>
    <name evidence="6" type="ORF">CTEN210_11483</name>
</gene>
<dbReference type="GO" id="GO:0005815">
    <property type="term" value="C:microtubule organizing center"/>
    <property type="evidence" value="ECO:0007669"/>
    <property type="project" value="TreeGrafter"/>
</dbReference>
<evidence type="ECO:0000313" key="6">
    <source>
        <dbReference type="EMBL" id="GFH55007.1"/>
    </source>
</evidence>
<evidence type="ECO:0000256" key="2">
    <source>
        <dbReference type="ARBA" id="ARBA00009415"/>
    </source>
</evidence>
<keyword evidence="4" id="KW-0966">Cell projection</keyword>
<sequence length="336" mass="38865">MSNGISAKAIRYMENTFERLQFLGYSSTIKRDEFVCLNEAESHSQYVKFNKLCAYLLQSINSKEEIVPFEVEEFEDPNVTAQKMLLSLRSVDFEIDFPVSELKRAYGEVACKILEFLSAKSVAYQSLPEVKYLPHLSSDEVDEESKVKEARMDKRETSTEKYKEWYEEVDRVNPLLEVDFESIRNKTNEGDLDSIIQNANAFVSDYETSKHLLARLKEESETKLEQMNSNEAAVQTIFEKLIREYTNVDKQVSLLKEERENVLKDYEKSKADSKQLSDKLQKLNAAVEEKGNSITDTSQIVKLKATLQQMKTEIRKQDFELGVLQHTLLQKNLCLV</sequence>
<dbReference type="GO" id="GO:0005929">
    <property type="term" value="C:cilium"/>
    <property type="evidence" value="ECO:0007669"/>
    <property type="project" value="UniProtKB-SubCell"/>
</dbReference>
<keyword evidence="7" id="KW-1185">Reference proteome</keyword>
<proteinExistence type="inferred from homology"/>
<comment type="caution">
    <text evidence="6">The sequence shown here is derived from an EMBL/GenBank/DDBJ whole genome shotgun (WGS) entry which is preliminary data.</text>
</comment>
<keyword evidence="5" id="KW-0175">Coiled coil</keyword>
<dbReference type="InterPro" id="IPR019530">
    <property type="entry name" value="Intra-flagellar_transport_57"/>
</dbReference>
<evidence type="ECO:0000256" key="5">
    <source>
        <dbReference type="SAM" id="Coils"/>
    </source>
</evidence>
<dbReference type="EMBL" id="BLLK01000047">
    <property type="protein sequence ID" value="GFH55007.1"/>
    <property type="molecule type" value="Genomic_DNA"/>
</dbReference>
<comment type="subcellular location">
    <subcellularLocation>
        <location evidence="1">Cell projection</location>
        <location evidence="1">Cilium</location>
    </subcellularLocation>
</comment>
<keyword evidence="3" id="KW-0969">Cilium</keyword>
<organism evidence="6 7">
    <name type="scientific">Chaetoceros tenuissimus</name>
    <dbReference type="NCBI Taxonomy" id="426638"/>
    <lineage>
        <taxon>Eukaryota</taxon>
        <taxon>Sar</taxon>
        <taxon>Stramenopiles</taxon>
        <taxon>Ochrophyta</taxon>
        <taxon>Bacillariophyta</taxon>
        <taxon>Coscinodiscophyceae</taxon>
        <taxon>Chaetocerotophycidae</taxon>
        <taxon>Chaetocerotales</taxon>
        <taxon>Chaetocerotaceae</taxon>
        <taxon>Chaetoceros</taxon>
    </lineage>
</organism>
<dbReference type="PANTHER" id="PTHR16011:SF0">
    <property type="entry name" value="INTRAFLAGELLAR TRANSPORT PROTEIN 57 HOMOLOG"/>
    <property type="match status" value="1"/>
</dbReference>
<reference evidence="6 7" key="1">
    <citation type="journal article" date="2021" name="Sci. Rep.">
        <title>The genome of the diatom Chaetoceros tenuissimus carries an ancient integrated fragment of an extant virus.</title>
        <authorList>
            <person name="Hongo Y."/>
            <person name="Kimura K."/>
            <person name="Takaki Y."/>
            <person name="Yoshida Y."/>
            <person name="Baba S."/>
            <person name="Kobayashi G."/>
            <person name="Nagasaki K."/>
            <person name="Hano T."/>
            <person name="Tomaru Y."/>
        </authorList>
    </citation>
    <scope>NUCLEOTIDE SEQUENCE [LARGE SCALE GENOMIC DNA]</scope>
    <source>
        <strain evidence="6 7">NIES-3715</strain>
    </source>
</reference>